<organism evidence="1 2">
    <name type="scientific">Zobellia uliginosa</name>
    <dbReference type="NCBI Taxonomy" id="143224"/>
    <lineage>
        <taxon>Bacteria</taxon>
        <taxon>Pseudomonadati</taxon>
        <taxon>Bacteroidota</taxon>
        <taxon>Flavobacteriia</taxon>
        <taxon>Flavobacteriales</taxon>
        <taxon>Flavobacteriaceae</taxon>
        <taxon>Zobellia</taxon>
    </lineage>
</organism>
<name>A0ABY1KLL8_9FLAO</name>
<evidence type="ECO:0000313" key="1">
    <source>
        <dbReference type="EMBL" id="SIS47720.1"/>
    </source>
</evidence>
<dbReference type="Proteomes" id="UP000185728">
    <property type="component" value="Unassembled WGS sequence"/>
</dbReference>
<keyword evidence="2" id="KW-1185">Reference proteome</keyword>
<sequence length="65" mass="7610">MRFKLHFKKKNQLFLVPPINSPNYVIMPLPIATTEGMFMELEHPMAARNNNYGCFPCIYGKYTNK</sequence>
<evidence type="ECO:0000313" key="2">
    <source>
        <dbReference type="Proteomes" id="UP000185728"/>
    </source>
</evidence>
<comment type="caution">
    <text evidence="1">The sequence shown here is derived from an EMBL/GenBank/DDBJ whole genome shotgun (WGS) entry which is preliminary data.</text>
</comment>
<gene>
    <name evidence="1" type="ORF">SAMN05421766_102164</name>
</gene>
<protein>
    <submittedName>
        <fullName evidence="1">Uncharacterized protein</fullName>
    </submittedName>
</protein>
<dbReference type="EMBL" id="FTOB01000002">
    <property type="protein sequence ID" value="SIS47720.1"/>
    <property type="molecule type" value="Genomic_DNA"/>
</dbReference>
<accession>A0ABY1KLL8</accession>
<reference evidence="1 2" key="1">
    <citation type="submission" date="2017-01" db="EMBL/GenBank/DDBJ databases">
        <authorList>
            <person name="Varghese N."/>
            <person name="Submissions S."/>
        </authorList>
    </citation>
    <scope>NUCLEOTIDE SEQUENCE [LARGE SCALE GENOMIC DNA]</scope>
    <source>
        <strain evidence="1 2">DSM 2061</strain>
    </source>
</reference>
<proteinExistence type="predicted"/>